<evidence type="ECO:0000313" key="3">
    <source>
        <dbReference type="Proteomes" id="UP000257479"/>
    </source>
</evidence>
<dbReference type="GO" id="GO:0008233">
    <property type="term" value="F:peptidase activity"/>
    <property type="evidence" value="ECO:0007669"/>
    <property type="project" value="InterPro"/>
</dbReference>
<feature type="domain" description="SLH" evidence="1">
    <location>
        <begin position="230"/>
        <end position="293"/>
    </location>
</feature>
<dbReference type="Proteomes" id="UP000257479">
    <property type="component" value="Unassembled WGS sequence"/>
</dbReference>
<dbReference type="PANTHER" id="PTHR34385">
    <property type="entry name" value="D-ALANYL-D-ALANINE CARBOXYPEPTIDASE"/>
    <property type="match status" value="1"/>
</dbReference>
<comment type="caution">
    <text evidence="2">The sequence shown here is derived from an EMBL/GenBank/DDBJ whole genome shotgun (WGS) entry which is preliminary data.</text>
</comment>
<evidence type="ECO:0000313" key="2">
    <source>
        <dbReference type="EMBL" id="HAN23063.1"/>
    </source>
</evidence>
<protein>
    <recommendedName>
        <fullName evidence="1">SLH domain-containing protein</fullName>
    </recommendedName>
</protein>
<dbReference type="PROSITE" id="PS51272">
    <property type="entry name" value="SLH"/>
    <property type="match status" value="2"/>
</dbReference>
<sequence length="348" mass="37995">RIRELAEARGYERQAEPSIPLTRIDGRFLQPQAAAAWEELRTAATNAGHSITLTSAYRSARHQAWIFRSRMAGTSDAALGTLLETVAAPGYSKHHTGYAIDLRSGNSVLFDFATTPAYAWLSADNFANAKAHGWMPSYPFGIDDQGPNPEPWEFVWAGAVNIICADFAPSEGNPFCDTLDSIFVDDVTWLHQTEITTGCTEIRFCTERAVTRAEGATFLWRLFGRSSASQPAEFDDVAEGTFYANAVAWMFENNITTGTSPLTFSPSDPLTRAQFVTLLWRAAGQPTPARPHPFEDVGADSFANDAVAWAAGEGITNGTARTTFSPSDTVTRGEIAAFLHRFIDLVPL</sequence>
<dbReference type="Pfam" id="PF02557">
    <property type="entry name" value="VanY"/>
    <property type="match status" value="1"/>
</dbReference>
<gene>
    <name evidence="2" type="ORF">DCP95_00620</name>
</gene>
<feature type="domain" description="SLH" evidence="1">
    <location>
        <begin position="294"/>
        <end position="348"/>
    </location>
</feature>
<dbReference type="GO" id="GO:0006508">
    <property type="term" value="P:proteolysis"/>
    <property type="evidence" value="ECO:0007669"/>
    <property type="project" value="InterPro"/>
</dbReference>
<dbReference type="EMBL" id="DMNG01000008">
    <property type="protein sequence ID" value="HAN23063.1"/>
    <property type="molecule type" value="Genomic_DNA"/>
</dbReference>
<name>A0A3C1K9E3_9MICO</name>
<dbReference type="PANTHER" id="PTHR34385:SF1">
    <property type="entry name" value="PEPTIDOGLYCAN L-ALANYL-D-GLUTAMATE ENDOPEPTIDASE CWLK"/>
    <property type="match status" value="1"/>
</dbReference>
<dbReference type="Pfam" id="PF00395">
    <property type="entry name" value="SLH"/>
    <property type="match status" value="2"/>
</dbReference>
<reference evidence="2 3" key="1">
    <citation type="journal article" date="2018" name="Nat. Biotechnol.">
        <title>A standardized bacterial taxonomy based on genome phylogeny substantially revises the tree of life.</title>
        <authorList>
            <person name="Parks D.H."/>
            <person name="Chuvochina M."/>
            <person name="Waite D.W."/>
            <person name="Rinke C."/>
            <person name="Skarshewski A."/>
            <person name="Chaumeil P.A."/>
            <person name="Hugenholtz P."/>
        </authorList>
    </citation>
    <scope>NUCLEOTIDE SEQUENCE [LARGE SCALE GENOMIC DNA]</scope>
    <source>
        <strain evidence="2">UBA9152</strain>
    </source>
</reference>
<accession>A0A3C1K9E3</accession>
<dbReference type="InterPro" id="IPR052179">
    <property type="entry name" value="DD-CPase-like"/>
</dbReference>
<organism evidence="2 3">
    <name type="scientific">Microbacterium ginsengisoli</name>
    <dbReference type="NCBI Taxonomy" id="400772"/>
    <lineage>
        <taxon>Bacteria</taxon>
        <taxon>Bacillati</taxon>
        <taxon>Actinomycetota</taxon>
        <taxon>Actinomycetes</taxon>
        <taxon>Micrococcales</taxon>
        <taxon>Microbacteriaceae</taxon>
        <taxon>Microbacterium</taxon>
    </lineage>
</organism>
<dbReference type="Gene3D" id="3.30.1380.10">
    <property type="match status" value="1"/>
</dbReference>
<evidence type="ECO:0000259" key="1">
    <source>
        <dbReference type="PROSITE" id="PS51272"/>
    </source>
</evidence>
<dbReference type="InterPro" id="IPR001119">
    <property type="entry name" value="SLH_dom"/>
</dbReference>
<proteinExistence type="predicted"/>
<dbReference type="InterPro" id="IPR003709">
    <property type="entry name" value="VanY-like_core_dom"/>
</dbReference>
<dbReference type="InterPro" id="IPR009045">
    <property type="entry name" value="Zn_M74/Hedgehog-like"/>
</dbReference>
<dbReference type="SUPFAM" id="SSF55166">
    <property type="entry name" value="Hedgehog/DD-peptidase"/>
    <property type="match status" value="1"/>
</dbReference>
<feature type="non-terminal residue" evidence="2">
    <location>
        <position position="1"/>
    </location>
</feature>
<dbReference type="AlphaFoldDB" id="A0A3C1K9E3"/>